<organism evidence="6 7">
    <name type="scientific">Croceicoccus ponticola</name>
    <dbReference type="NCBI Taxonomy" id="2217664"/>
    <lineage>
        <taxon>Bacteria</taxon>
        <taxon>Pseudomonadati</taxon>
        <taxon>Pseudomonadota</taxon>
        <taxon>Alphaproteobacteria</taxon>
        <taxon>Sphingomonadales</taxon>
        <taxon>Erythrobacteraceae</taxon>
        <taxon>Croceicoccus</taxon>
    </lineage>
</organism>
<dbReference type="PANTHER" id="PTHR36926:SF1">
    <property type="entry name" value="COLICIN V PRODUCTION PROTEIN"/>
    <property type="match status" value="1"/>
</dbReference>
<keyword evidence="3 5" id="KW-1133">Transmembrane helix</keyword>
<keyword evidence="2 5" id="KW-0812">Transmembrane</keyword>
<dbReference type="RefSeq" id="WP_127611308.1">
    <property type="nucleotide sequence ID" value="NZ_RXOL01000001.1"/>
</dbReference>
<dbReference type="Pfam" id="PF02674">
    <property type="entry name" value="Colicin_V"/>
    <property type="match status" value="1"/>
</dbReference>
<feature type="transmembrane region" description="Helical" evidence="5">
    <location>
        <begin position="31"/>
        <end position="56"/>
    </location>
</feature>
<dbReference type="EMBL" id="RXOL01000001">
    <property type="protein sequence ID" value="RVQ69118.1"/>
    <property type="molecule type" value="Genomic_DNA"/>
</dbReference>
<evidence type="ECO:0000256" key="4">
    <source>
        <dbReference type="ARBA" id="ARBA00023136"/>
    </source>
</evidence>
<keyword evidence="7" id="KW-1185">Reference proteome</keyword>
<dbReference type="InterPro" id="IPR003825">
    <property type="entry name" value="Colicin-V_CvpA"/>
</dbReference>
<evidence type="ECO:0000256" key="3">
    <source>
        <dbReference type="ARBA" id="ARBA00022989"/>
    </source>
</evidence>
<evidence type="ECO:0000256" key="1">
    <source>
        <dbReference type="ARBA" id="ARBA00004141"/>
    </source>
</evidence>
<evidence type="ECO:0000313" key="7">
    <source>
        <dbReference type="Proteomes" id="UP000283003"/>
    </source>
</evidence>
<proteinExistence type="predicted"/>
<reference evidence="6 7" key="1">
    <citation type="submission" date="2018-12" db="EMBL/GenBank/DDBJ databases">
        <title>Croceicoccus ponticola sp. nov., a lipolytic bacterium isolated from seawater.</title>
        <authorList>
            <person name="Yoon J.-H."/>
        </authorList>
    </citation>
    <scope>NUCLEOTIDE SEQUENCE [LARGE SCALE GENOMIC DNA]</scope>
    <source>
        <strain evidence="6 7">GM-16</strain>
    </source>
</reference>
<dbReference type="InterPro" id="IPR052719">
    <property type="entry name" value="CvpA-like"/>
</dbReference>
<dbReference type="PANTHER" id="PTHR36926">
    <property type="entry name" value="COLICIN V PRODUCTION PROTEIN"/>
    <property type="match status" value="1"/>
</dbReference>
<feature type="transmembrane region" description="Helical" evidence="5">
    <location>
        <begin position="63"/>
        <end position="83"/>
    </location>
</feature>
<comment type="subcellular location">
    <subcellularLocation>
        <location evidence="1">Membrane</location>
        <topology evidence="1">Multi-pass membrane protein</topology>
    </subcellularLocation>
</comment>
<comment type="caution">
    <text evidence="6">The sequence shown here is derived from an EMBL/GenBank/DDBJ whole genome shotgun (WGS) entry which is preliminary data.</text>
</comment>
<evidence type="ECO:0000313" key="6">
    <source>
        <dbReference type="EMBL" id="RVQ69118.1"/>
    </source>
</evidence>
<accession>A0A437H0I6</accession>
<evidence type="ECO:0000256" key="2">
    <source>
        <dbReference type="ARBA" id="ARBA00022692"/>
    </source>
</evidence>
<keyword evidence="4 5" id="KW-0472">Membrane</keyword>
<protein>
    <submittedName>
        <fullName evidence="6">CvpA family protein</fullName>
    </submittedName>
</protein>
<dbReference type="GO" id="GO:0009403">
    <property type="term" value="P:toxin biosynthetic process"/>
    <property type="evidence" value="ECO:0007669"/>
    <property type="project" value="InterPro"/>
</dbReference>
<feature type="transmembrane region" description="Helical" evidence="5">
    <location>
        <begin position="103"/>
        <end position="126"/>
    </location>
</feature>
<gene>
    <name evidence="6" type="ORF">EKN06_02610</name>
</gene>
<sequence>MTLFDIAVLVIVALSGLGGLSRGFVHEVLSVAAWLAAIVAIYLFHAPLTDLIIVFFEDNDINASLLSFVALLLVPLVVMRFIARWAGTKMRNSALGFIDRVLGLGFGLLKGLLLVVLTFAIITLGYDRVWSAKGRPDWAKDARSYPFINAASGALVETMSERREELMDRMTKDESEPA</sequence>
<dbReference type="AlphaFoldDB" id="A0A437H0I6"/>
<dbReference type="Proteomes" id="UP000283003">
    <property type="component" value="Unassembled WGS sequence"/>
</dbReference>
<name>A0A437H0I6_9SPHN</name>
<dbReference type="OrthoDB" id="9806894at2"/>
<evidence type="ECO:0000256" key="5">
    <source>
        <dbReference type="SAM" id="Phobius"/>
    </source>
</evidence>
<dbReference type="GO" id="GO:0016020">
    <property type="term" value="C:membrane"/>
    <property type="evidence" value="ECO:0007669"/>
    <property type="project" value="UniProtKB-SubCell"/>
</dbReference>